<dbReference type="InterPro" id="IPR007627">
    <property type="entry name" value="RNA_pol_sigma70_r2"/>
</dbReference>
<evidence type="ECO:0000256" key="4">
    <source>
        <dbReference type="ARBA" id="ARBA00023163"/>
    </source>
</evidence>
<dbReference type="GO" id="GO:0006352">
    <property type="term" value="P:DNA-templated transcription initiation"/>
    <property type="evidence" value="ECO:0007669"/>
    <property type="project" value="InterPro"/>
</dbReference>
<reference evidence="8" key="1">
    <citation type="submission" date="2019-08" db="EMBL/GenBank/DDBJ databases">
        <title>Genomic characterization of a novel candidate phylum (ARYD3) from a high temperature, high salinity tertiary oil reservoir in north central Oklahoma, USA.</title>
        <authorList>
            <person name="Youssef N.H."/>
            <person name="Yadav A."/>
            <person name="Elshahed M.S."/>
        </authorList>
    </citation>
    <scope>NUCLEOTIDE SEQUENCE [LARGE SCALE GENOMIC DNA]</scope>
    <source>
        <strain evidence="8">ARYD3</strain>
    </source>
</reference>
<dbReference type="PROSITE" id="PS00716">
    <property type="entry name" value="SIGMA70_2"/>
    <property type="match status" value="1"/>
</dbReference>
<evidence type="ECO:0000313" key="9">
    <source>
        <dbReference type="Proteomes" id="UP000324143"/>
    </source>
</evidence>
<keyword evidence="4 5" id="KW-0804">Transcription</keyword>
<dbReference type="PRINTS" id="PR00046">
    <property type="entry name" value="SIGMA70FCT"/>
</dbReference>
<dbReference type="InterPro" id="IPR013324">
    <property type="entry name" value="RNA_pol_sigma_r3/r4-like"/>
</dbReference>
<proteinExistence type="inferred from homology"/>
<dbReference type="Gene3D" id="1.10.10.10">
    <property type="entry name" value="Winged helix-like DNA-binding domain superfamily/Winged helix DNA-binding domain"/>
    <property type="match status" value="1"/>
</dbReference>
<dbReference type="GO" id="GO:0016987">
    <property type="term" value="F:sigma factor activity"/>
    <property type="evidence" value="ECO:0007669"/>
    <property type="project" value="UniProtKB-KW"/>
</dbReference>
<dbReference type="InterPro" id="IPR036388">
    <property type="entry name" value="WH-like_DNA-bd_sf"/>
</dbReference>
<keyword evidence="3 5" id="KW-0238">DNA-binding</keyword>
<dbReference type="GO" id="GO:0003677">
    <property type="term" value="F:DNA binding"/>
    <property type="evidence" value="ECO:0007669"/>
    <property type="project" value="UniProtKB-KW"/>
</dbReference>
<dbReference type="Proteomes" id="UP000324143">
    <property type="component" value="Unassembled WGS sequence"/>
</dbReference>
<dbReference type="Pfam" id="PF04542">
    <property type="entry name" value="Sigma70_r2"/>
    <property type="match status" value="1"/>
</dbReference>
<evidence type="ECO:0000259" key="7">
    <source>
        <dbReference type="PROSITE" id="PS00716"/>
    </source>
</evidence>
<dbReference type="InterPro" id="IPR014284">
    <property type="entry name" value="RNA_pol_sigma-70_dom"/>
</dbReference>
<evidence type="ECO:0000256" key="1">
    <source>
        <dbReference type="ARBA" id="ARBA00023015"/>
    </source>
</evidence>
<keyword evidence="2 5" id="KW-0731">Sigma factor</keyword>
<keyword evidence="9" id="KW-1185">Reference proteome</keyword>
<feature type="domain" description="RNA polymerase sigma-70" evidence="7">
    <location>
        <begin position="289"/>
        <end position="315"/>
    </location>
</feature>
<accession>A0A5D0MLD5</accession>
<comment type="function">
    <text evidence="5">Sigma factors are initiation factors that promote the attachment of RNA polymerase to specific initiation sites and are then released.</text>
</comment>
<dbReference type="CDD" id="cd06171">
    <property type="entry name" value="Sigma70_r4"/>
    <property type="match status" value="1"/>
</dbReference>
<feature type="domain" description="RNA polymerase sigma-70" evidence="6">
    <location>
        <begin position="125"/>
        <end position="138"/>
    </location>
</feature>
<comment type="similarity">
    <text evidence="5">Belongs to the sigma-70 factor family.</text>
</comment>
<dbReference type="InterPro" id="IPR000943">
    <property type="entry name" value="RNA_pol_sigma70"/>
</dbReference>
<evidence type="ECO:0000256" key="5">
    <source>
        <dbReference type="RuleBase" id="RU362124"/>
    </source>
</evidence>
<sequence length="325" mass="38925">MKCKHYINKIDNKENIKNLNRKDIPRILKEYKVPPECFHKIIKFLSSQIKEIKRADNKYNSLSYYLDELKNFPLLTKNQEKEFFKKYNESSDQNIKKIIAESNLRLVISIAKKYINNSNQFMFLDLIEEGNIGLLVAIDKYDYTRNARFATYASYWIEHYIKNYLYKNITPVKFSDRMLNKYRKYKQKISNYQNDNLHVDLEKIKEDLNIDNYTLMLLSSLFSQTEDIEEELKYNAKQYDSMHVEDKNYNKVLKKSITKQVRKAVNDLSEREKDILSSRYGLNNNNFESFKEIGKRFGISKQRVSQIEKRALEKLAIKLKNLRSD</sequence>
<gene>
    <name evidence="8" type="ORF">FXF47_04305</name>
</gene>
<dbReference type="InterPro" id="IPR013325">
    <property type="entry name" value="RNA_pol_sigma_r2"/>
</dbReference>
<dbReference type="PANTHER" id="PTHR30603:SF60">
    <property type="entry name" value="RNA POLYMERASE SIGMA FACTOR RPOD"/>
    <property type="match status" value="1"/>
</dbReference>
<dbReference type="PANTHER" id="PTHR30603">
    <property type="entry name" value="RNA POLYMERASE SIGMA FACTOR RPO"/>
    <property type="match status" value="1"/>
</dbReference>
<dbReference type="Pfam" id="PF04545">
    <property type="entry name" value="Sigma70_r4"/>
    <property type="match status" value="1"/>
</dbReference>
<dbReference type="InterPro" id="IPR050239">
    <property type="entry name" value="Sigma-70_RNA_pol_init_factors"/>
</dbReference>
<evidence type="ECO:0000259" key="6">
    <source>
        <dbReference type="PROSITE" id="PS00715"/>
    </source>
</evidence>
<dbReference type="AlphaFoldDB" id="A0A5D0MLD5"/>
<name>A0A5D0MLD5_9BACT</name>
<organism evidence="8 9">
    <name type="scientific">Candidatus Mcinerneyibacterium aminivorans</name>
    <dbReference type="NCBI Taxonomy" id="2703815"/>
    <lineage>
        <taxon>Bacteria</taxon>
        <taxon>Candidatus Macinerneyibacteriota</taxon>
        <taxon>Candidatus Mcinerneyibacteria</taxon>
        <taxon>Candidatus Mcinerneyibacteriales</taxon>
        <taxon>Candidatus Mcinerneyibacteriaceae</taxon>
        <taxon>Candidatus Mcinerneyibacterium</taxon>
    </lineage>
</organism>
<dbReference type="InterPro" id="IPR007630">
    <property type="entry name" value="RNA_pol_sigma70_r4"/>
</dbReference>
<protein>
    <recommendedName>
        <fullName evidence="5">RNA polymerase sigma factor</fullName>
    </recommendedName>
</protein>
<evidence type="ECO:0000256" key="2">
    <source>
        <dbReference type="ARBA" id="ARBA00023082"/>
    </source>
</evidence>
<dbReference type="Gene3D" id="1.10.601.10">
    <property type="entry name" value="RNA Polymerase Primary Sigma Factor"/>
    <property type="match status" value="1"/>
</dbReference>
<comment type="caution">
    <text evidence="8">The sequence shown here is derived from an EMBL/GenBank/DDBJ whole genome shotgun (WGS) entry which is preliminary data.</text>
</comment>
<keyword evidence="1 5" id="KW-0805">Transcription regulation</keyword>
<dbReference type="PROSITE" id="PS00715">
    <property type="entry name" value="SIGMA70_1"/>
    <property type="match status" value="1"/>
</dbReference>
<evidence type="ECO:0000313" key="8">
    <source>
        <dbReference type="EMBL" id="TYB31369.1"/>
    </source>
</evidence>
<evidence type="ECO:0000256" key="3">
    <source>
        <dbReference type="ARBA" id="ARBA00023125"/>
    </source>
</evidence>
<dbReference type="NCBIfam" id="TIGR02937">
    <property type="entry name" value="sigma70-ECF"/>
    <property type="match status" value="1"/>
</dbReference>
<dbReference type="SUPFAM" id="SSF88946">
    <property type="entry name" value="Sigma2 domain of RNA polymerase sigma factors"/>
    <property type="match status" value="1"/>
</dbReference>
<dbReference type="EMBL" id="VSIX01000035">
    <property type="protein sequence ID" value="TYB31369.1"/>
    <property type="molecule type" value="Genomic_DNA"/>
</dbReference>
<dbReference type="SUPFAM" id="SSF88659">
    <property type="entry name" value="Sigma3 and sigma4 domains of RNA polymerase sigma factors"/>
    <property type="match status" value="1"/>
</dbReference>